<reference evidence="1" key="1">
    <citation type="submission" date="2020-07" db="EMBL/GenBank/DDBJ databases">
        <title>Multicomponent nature underlies the extraordinary mechanical properties of spider dragline silk.</title>
        <authorList>
            <person name="Kono N."/>
            <person name="Nakamura H."/>
            <person name="Mori M."/>
            <person name="Yoshida Y."/>
            <person name="Ohtoshi R."/>
            <person name="Malay A.D."/>
            <person name="Moran D.A.P."/>
            <person name="Tomita M."/>
            <person name="Numata K."/>
            <person name="Arakawa K."/>
        </authorList>
    </citation>
    <scope>NUCLEOTIDE SEQUENCE</scope>
</reference>
<evidence type="ECO:0000313" key="2">
    <source>
        <dbReference type="Proteomes" id="UP000887116"/>
    </source>
</evidence>
<keyword evidence="2" id="KW-1185">Reference proteome</keyword>
<dbReference type="OrthoDB" id="7763418at2759"/>
<accession>A0A8X6JAQ9</accession>
<dbReference type="AlphaFoldDB" id="A0A8X6JAQ9"/>
<protein>
    <submittedName>
        <fullName evidence="1">Uncharacterized protein</fullName>
    </submittedName>
</protein>
<evidence type="ECO:0000313" key="1">
    <source>
        <dbReference type="EMBL" id="GFQ99255.1"/>
    </source>
</evidence>
<sequence>MSSIKTLNRKRGNIFAQLTKLSSKPLDNLSEFELRTTLDLLYDIKEKFEDIKQAYFEIDNDKEFKDVEPILNKIDEDIQDFQALPEKTLVDNELKYCMEHFDATHTRDSNGRYVVQMPIIKDKVQLGSSKDLMVKGLNSTLIRLNRSPDVKKLYNDFYVDDVLSSAPDLETAIEIQQQLIGVMNAGGMHQYKWCSNSRHLLSKVSTDDQEYVVGNETIHQGKH</sequence>
<dbReference type="EMBL" id="BMAO01015089">
    <property type="protein sequence ID" value="GFQ99255.1"/>
    <property type="molecule type" value="Genomic_DNA"/>
</dbReference>
<organism evidence="1 2">
    <name type="scientific">Trichonephila clavata</name>
    <name type="common">Joro spider</name>
    <name type="synonym">Nephila clavata</name>
    <dbReference type="NCBI Taxonomy" id="2740835"/>
    <lineage>
        <taxon>Eukaryota</taxon>
        <taxon>Metazoa</taxon>
        <taxon>Ecdysozoa</taxon>
        <taxon>Arthropoda</taxon>
        <taxon>Chelicerata</taxon>
        <taxon>Arachnida</taxon>
        <taxon>Araneae</taxon>
        <taxon>Araneomorphae</taxon>
        <taxon>Entelegynae</taxon>
        <taxon>Araneoidea</taxon>
        <taxon>Nephilidae</taxon>
        <taxon>Trichonephila</taxon>
    </lineage>
</organism>
<name>A0A8X6JAQ9_TRICU</name>
<proteinExistence type="predicted"/>
<gene>
    <name evidence="1" type="primary">NCL1_58402</name>
    <name evidence="1" type="ORF">TNCT_466051</name>
</gene>
<comment type="caution">
    <text evidence="1">The sequence shown here is derived from an EMBL/GenBank/DDBJ whole genome shotgun (WGS) entry which is preliminary data.</text>
</comment>
<dbReference type="Proteomes" id="UP000887116">
    <property type="component" value="Unassembled WGS sequence"/>
</dbReference>